<dbReference type="InterPro" id="IPR009057">
    <property type="entry name" value="Homeodomain-like_sf"/>
</dbReference>
<dbReference type="EMBL" id="BSNS01000011">
    <property type="protein sequence ID" value="GLQ55471.1"/>
    <property type="molecule type" value="Genomic_DNA"/>
</dbReference>
<dbReference type="InterPro" id="IPR018060">
    <property type="entry name" value="HTH_AraC"/>
</dbReference>
<keyword evidence="3" id="KW-0804">Transcription</keyword>
<dbReference type="PANTHER" id="PTHR43436:SF1">
    <property type="entry name" value="TRANSCRIPTIONAL REGULATORY PROTEIN"/>
    <property type="match status" value="1"/>
</dbReference>
<dbReference type="Pfam" id="PF12833">
    <property type="entry name" value="HTH_18"/>
    <property type="match status" value="1"/>
</dbReference>
<dbReference type="RefSeq" id="WP_284340873.1">
    <property type="nucleotide sequence ID" value="NZ_BSNS01000011.1"/>
</dbReference>
<protein>
    <submittedName>
        <fullName evidence="5">AraC family transcriptional regulator</fullName>
    </submittedName>
</protein>
<dbReference type="PROSITE" id="PS00041">
    <property type="entry name" value="HTH_ARAC_FAMILY_1"/>
    <property type="match status" value="1"/>
</dbReference>
<keyword evidence="2" id="KW-0238">DNA-binding</keyword>
<organism evidence="5 6">
    <name type="scientific">Devosia nitrariae</name>
    <dbReference type="NCBI Taxonomy" id="2071872"/>
    <lineage>
        <taxon>Bacteria</taxon>
        <taxon>Pseudomonadati</taxon>
        <taxon>Pseudomonadota</taxon>
        <taxon>Alphaproteobacteria</taxon>
        <taxon>Hyphomicrobiales</taxon>
        <taxon>Devosiaceae</taxon>
        <taxon>Devosia</taxon>
    </lineage>
</organism>
<dbReference type="Gene3D" id="1.10.10.60">
    <property type="entry name" value="Homeodomain-like"/>
    <property type="match status" value="2"/>
</dbReference>
<dbReference type="SUPFAM" id="SSF46689">
    <property type="entry name" value="Homeodomain-like"/>
    <property type="match status" value="2"/>
</dbReference>
<dbReference type="PANTHER" id="PTHR43436">
    <property type="entry name" value="ARAC-FAMILY TRANSCRIPTIONAL REGULATOR"/>
    <property type="match status" value="1"/>
</dbReference>
<reference evidence="6" key="1">
    <citation type="journal article" date="2019" name="Int. J. Syst. Evol. Microbiol.">
        <title>The Global Catalogue of Microorganisms (GCM) 10K type strain sequencing project: providing services to taxonomists for standard genome sequencing and annotation.</title>
        <authorList>
            <consortium name="The Broad Institute Genomics Platform"/>
            <consortium name="The Broad Institute Genome Sequencing Center for Infectious Disease"/>
            <person name="Wu L."/>
            <person name="Ma J."/>
        </authorList>
    </citation>
    <scope>NUCLEOTIDE SEQUENCE [LARGE SCALE GENOMIC DNA]</scope>
    <source>
        <strain evidence="6">NBRC 112416</strain>
    </source>
</reference>
<dbReference type="InterPro" id="IPR018062">
    <property type="entry name" value="HTH_AraC-typ_CS"/>
</dbReference>
<dbReference type="InterPro" id="IPR009594">
    <property type="entry name" value="Tscrpt_reg_HTH_AraC_N"/>
</dbReference>
<feature type="domain" description="HTH araC/xylS-type" evidence="4">
    <location>
        <begin position="193"/>
        <end position="291"/>
    </location>
</feature>
<evidence type="ECO:0000313" key="5">
    <source>
        <dbReference type="EMBL" id="GLQ55471.1"/>
    </source>
</evidence>
<dbReference type="Pfam" id="PF06719">
    <property type="entry name" value="AraC_N"/>
    <property type="match status" value="1"/>
</dbReference>
<name>A0ABQ5W768_9HYPH</name>
<keyword evidence="6" id="KW-1185">Reference proteome</keyword>
<gene>
    <name evidence="5" type="ORF">GCM10010862_27300</name>
</gene>
<proteinExistence type="predicted"/>
<accession>A0ABQ5W768</accession>
<evidence type="ECO:0000259" key="4">
    <source>
        <dbReference type="PROSITE" id="PS01124"/>
    </source>
</evidence>
<dbReference type="PROSITE" id="PS01124">
    <property type="entry name" value="HTH_ARAC_FAMILY_2"/>
    <property type="match status" value="1"/>
</dbReference>
<keyword evidence="1" id="KW-0805">Transcription regulation</keyword>
<evidence type="ECO:0000256" key="1">
    <source>
        <dbReference type="ARBA" id="ARBA00023015"/>
    </source>
</evidence>
<dbReference type="SMART" id="SM00342">
    <property type="entry name" value="HTH_ARAC"/>
    <property type="match status" value="1"/>
</dbReference>
<comment type="caution">
    <text evidence="5">The sequence shown here is derived from an EMBL/GenBank/DDBJ whole genome shotgun (WGS) entry which is preliminary data.</text>
</comment>
<evidence type="ECO:0000256" key="3">
    <source>
        <dbReference type="ARBA" id="ARBA00023163"/>
    </source>
</evidence>
<evidence type="ECO:0000313" key="6">
    <source>
        <dbReference type="Proteomes" id="UP001156691"/>
    </source>
</evidence>
<evidence type="ECO:0000256" key="2">
    <source>
        <dbReference type="ARBA" id="ARBA00023125"/>
    </source>
</evidence>
<dbReference type="Proteomes" id="UP001156691">
    <property type="component" value="Unassembled WGS sequence"/>
</dbReference>
<sequence>MTIEDLAYRVLAYADAQGVGDAPSITDVPGLKVSRQRRPTALAPVLYEPIFCLVLQGAKQALHGRQIVNFPKGHSVIVGVDLPTDARVVEASFDEPYVALALGLDMALIRELAIELAADGATEGQVAAITAAEADEAIIDAMARLFSLNDKPAALSVLRPLLMREIHYWLLCARHGSLLRSLAHSASNAARIADAIATIRKRFADTLVVADLAKSVGMSVSAFHHHFKAVTGTTPLQYQKRLRLIEARRLMQSERHSVSSAAFGVGYESPTQFSREYARMFGLPPLRHARQGVPVAREGYEGAALP</sequence>